<proteinExistence type="predicted"/>
<evidence type="ECO:0000313" key="2">
    <source>
        <dbReference type="EMBL" id="WNO06037.1"/>
    </source>
</evidence>
<dbReference type="InterPro" id="IPR021361">
    <property type="entry name" value="Tad2-like_dom"/>
</dbReference>
<organism evidence="2 3">
    <name type="scientific">Rhodoferax mekongensis</name>
    <dbReference type="NCBI Taxonomy" id="3068341"/>
    <lineage>
        <taxon>Bacteria</taxon>
        <taxon>Pseudomonadati</taxon>
        <taxon>Pseudomonadota</taxon>
        <taxon>Betaproteobacteria</taxon>
        <taxon>Burkholderiales</taxon>
        <taxon>Comamonadaceae</taxon>
        <taxon>Rhodoferax</taxon>
    </lineage>
</organism>
<gene>
    <name evidence="2" type="ORF">RAN89_06300</name>
</gene>
<dbReference type="Pfam" id="PF11195">
    <property type="entry name" value="Tad2-like"/>
    <property type="match status" value="1"/>
</dbReference>
<sequence>MSVTIQRAVDRFLSWKLPLAFAPDCHITFDHDKALGGTWPSGTNLLHAGQAREMIEHLLGVEPGQETDFGCALLALKAGKRVARKGWNGVGMFVYYVPPASYKAQTGAAKEHFGNEAMVPYNAYFAIKNVNESVSTWVPSVNDCLAEDWVVLE</sequence>
<evidence type="ECO:0000259" key="1">
    <source>
        <dbReference type="Pfam" id="PF11195"/>
    </source>
</evidence>
<keyword evidence="3" id="KW-1185">Reference proteome</keyword>
<accession>A0ABZ0B2F0</accession>
<feature type="domain" description="Thoeris anti-defense 2-like" evidence="1">
    <location>
        <begin position="68"/>
        <end position="151"/>
    </location>
</feature>
<dbReference type="EMBL" id="CP132507">
    <property type="protein sequence ID" value="WNO06037.1"/>
    <property type="molecule type" value="Genomic_DNA"/>
</dbReference>
<evidence type="ECO:0000313" key="3">
    <source>
        <dbReference type="Proteomes" id="UP001302257"/>
    </source>
</evidence>
<dbReference type="RefSeq" id="WP_313868759.1">
    <property type="nucleotide sequence ID" value="NZ_CP132507.1"/>
</dbReference>
<dbReference type="Proteomes" id="UP001302257">
    <property type="component" value="Chromosome"/>
</dbReference>
<name>A0ABZ0B2F0_9BURK</name>
<reference evidence="2 3" key="1">
    <citation type="submission" date="2023-08" db="EMBL/GenBank/DDBJ databases">
        <title>Rhodoferax potami sp. nov. and Rhodoferax mekongensis sp. nov., isolated from the Mekong River in Thailand.</title>
        <authorList>
            <person name="Kitikhun S."/>
            <person name="Charoenyingcharoen P."/>
            <person name="Siriarchawattana P."/>
            <person name="Likhitrattanapisal S."/>
            <person name="Nilsakha T."/>
            <person name="Chanpet A."/>
            <person name="Rattanawaree P."/>
            <person name="Ingsriswang S."/>
        </authorList>
    </citation>
    <scope>NUCLEOTIDE SEQUENCE [LARGE SCALE GENOMIC DNA]</scope>
    <source>
        <strain evidence="2 3">TBRC 17307</strain>
    </source>
</reference>
<protein>
    <submittedName>
        <fullName evidence="2">DUF2829 domain-containing protein</fullName>
    </submittedName>
</protein>